<keyword evidence="1" id="KW-0472">Membrane</keyword>
<sequence length="69" mass="8105">MYLYNYSYFGSFWTGYEPQFFFFNGLYFPTTILPFYHFATSTIYTASPTPHPTFSPQFLPFTSLLTPAL</sequence>
<evidence type="ECO:0000313" key="3">
    <source>
        <dbReference type="Proteomes" id="UP000188320"/>
    </source>
</evidence>
<reference evidence="3" key="1">
    <citation type="submission" date="2017-01" db="EMBL/GenBank/DDBJ databases">
        <authorList>
            <person name="Wang Y."/>
            <person name="White M."/>
            <person name="Kvist S."/>
            <person name="Moncalvo J.-M."/>
        </authorList>
    </citation>
    <scope>NUCLEOTIDE SEQUENCE [LARGE SCALE GENOMIC DNA]</scope>
    <source>
        <strain evidence="3">COL-18-3</strain>
    </source>
</reference>
<keyword evidence="1" id="KW-0812">Transmembrane</keyword>
<proteinExistence type="predicted"/>
<dbReference type="AlphaFoldDB" id="A0A1R1PY12"/>
<comment type="caution">
    <text evidence="2">The sequence shown here is derived from an EMBL/GenBank/DDBJ whole genome shotgun (WGS) entry which is preliminary data.</text>
</comment>
<evidence type="ECO:0000256" key="1">
    <source>
        <dbReference type="SAM" id="Phobius"/>
    </source>
</evidence>
<protein>
    <submittedName>
        <fullName evidence="2">Uncharacterized protein</fullName>
    </submittedName>
</protein>
<feature type="transmembrane region" description="Helical" evidence="1">
    <location>
        <begin position="20"/>
        <end position="39"/>
    </location>
</feature>
<evidence type="ECO:0000313" key="2">
    <source>
        <dbReference type="EMBL" id="OMH85833.1"/>
    </source>
</evidence>
<keyword evidence="3" id="KW-1185">Reference proteome</keyword>
<dbReference type="EMBL" id="LSSK01000041">
    <property type="protein sequence ID" value="OMH85833.1"/>
    <property type="molecule type" value="Genomic_DNA"/>
</dbReference>
<name>A0A1R1PY12_ZANCU</name>
<gene>
    <name evidence="2" type="ORF">AX774_g609</name>
</gene>
<organism evidence="2 3">
    <name type="scientific">Zancudomyces culisetae</name>
    <name type="common">Gut fungus</name>
    <name type="synonym">Smittium culisetae</name>
    <dbReference type="NCBI Taxonomy" id="1213189"/>
    <lineage>
        <taxon>Eukaryota</taxon>
        <taxon>Fungi</taxon>
        <taxon>Fungi incertae sedis</taxon>
        <taxon>Zoopagomycota</taxon>
        <taxon>Kickxellomycotina</taxon>
        <taxon>Harpellomycetes</taxon>
        <taxon>Harpellales</taxon>
        <taxon>Legeriomycetaceae</taxon>
        <taxon>Zancudomyces</taxon>
    </lineage>
</organism>
<dbReference type="Proteomes" id="UP000188320">
    <property type="component" value="Unassembled WGS sequence"/>
</dbReference>
<accession>A0A1R1PY12</accession>
<keyword evidence="1" id="KW-1133">Transmembrane helix</keyword>